<dbReference type="SUPFAM" id="SSF56112">
    <property type="entry name" value="Protein kinase-like (PK-like)"/>
    <property type="match status" value="1"/>
</dbReference>
<comment type="caution">
    <text evidence="2">The sequence shown here is derived from an EMBL/GenBank/DDBJ whole genome shotgun (WGS) entry which is preliminary data.</text>
</comment>
<evidence type="ECO:0000313" key="2">
    <source>
        <dbReference type="EMBL" id="GID12453.1"/>
    </source>
</evidence>
<keyword evidence="3" id="KW-1185">Reference proteome</keyword>
<dbReference type="InterPro" id="IPR011009">
    <property type="entry name" value="Kinase-like_dom_sf"/>
</dbReference>
<accession>A0A8J3JCS6</accession>
<proteinExistence type="predicted"/>
<dbReference type="Gene3D" id="3.90.1200.10">
    <property type="match status" value="1"/>
</dbReference>
<dbReference type="EMBL" id="BOMB01000019">
    <property type="protein sequence ID" value="GID12453.1"/>
    <property type="molecule type" value="Genomic_DNA"/>
</dbReference>
<dbReference type="InterPro" id="IPR002575">
    <property type="entry name" value="Aminoglycoside_PTrfase"/>
</dbReference>
<sequence length="301" mass="32024">MLADVARTVAAAALGRDPGPLAAVDSLSHHVFLGADVVVKVIDADRHTRLGREIALAPHLPAALTAPLLASGVHGSGPRAVRYACYGRVPGKAPGMGLPGVDAATARRWAGQAVERLGRLHAWTPPPSVHTVLRQVLDHGGFSGRAALRADLDRLAALDRGVPGRVLDGVARIAAKAPAYAPVTVPVHADCHWGNWLVRDRDVTALLDFEWARLGAPVDDWFFLARFSGPHAGVVLDVVSAATGTPVDVLRGECELREAAYLLSDLLVAWEGPDGARMAAERLRALQDLTIGRYWWRPAVS</sequence>
<organism evidence="2 3">
    <name type="scientific">Actinocatenispora rupis</name>
    <dbReference type="NCBI Taxonomy" id="519421"/>
    <lineage>
        <taxon>Bacteria</taxon>
        <taxon>Bacillati</taxon>
        <taxon>Actinomycetota</taxon>
        <taxon>Actinomycetes</taxon>
        <taxon>Micromonosporales</taxon>
        <taxon>Micromonosporaceae</taxon>
        <taxon>Actinocatenispora</taxon>
    </lineage>
</organism>
<name>A0A8J3JCS6_9ACTN</name>
<evidence type="ECO:0000259" key="1">
    <source>
        <dbReference type="Pfam" id="PF01636"/>
    </source>
</evidence>
<gene>
    <name evidence="2" type="ORF">Aru02nite_33420</name>
</gene>
<evidence type="ECO:0000313" key="3">
    <source>
        <dbReference type="Proteomes" id="UP000612808"/>
    </source>
</evidence>
<dbReference type="RefSeq" id="WP_203658432.1">
    <property type="nucleotide sequence ID" value="NZ_BAAAZM010000013.1"/>
</dbReference>
<dbReference type="AlphaFoldDB" id="A0A8J3JCS6"/>
<dbReference type="Pfam" id="PF01636">
    <property type="entry name" value="APH"/>
    <property type="match status" value="1"/>
</dbReference>
<dbReference type="Proteomes" id="UP000612808">
    <property type="component" value="Unassembled WGS sequence"/>
</dbReference>
<reference evidence="2" key="1">
    <citation type="submission" date="2021-01" db="EMBL/GenBank/DDBJ databases">
        <title>Whole genome shotgun sequence of Actinocatenispora rupis NBRC 107355.</title>
        <authorList>
            <person name="Komaki H."/>
            <person name="Tamura T."/>
        </authorList>
    </citation>
    <scope>NUCLEOTIDE SEQUENCE</scope>
    <source>
        <strain evidence="2">NBRC 107355</strain>
    </source>
</reference>
<feature type="domain" description="Aminoglycoside phosphotransferase" evidence="1">
    <location>
        <begin position="34"/>
        <end position="229"/>
    </location>
</feature>
<protein>
    <recommendedName>
        <fullName evidence="1">Aminoglycoside phosphotransferase domain-containing protein</fullName>
    </recommendedName>
</protein>